<dbReference type="EMBL" id="BMLB01000003">
    <property type="protein sequence ID" value="GGK67391.1"/>
    <property type="molecule type" value="Genomic_DNA"/>
</dbReference>
<feature type="region of interest" description="Disordered" evidence="1">
    <location>
        <begin position="257"/>
        <end position="278"/>
    </location>
</feature>
<dbReference type="RefSeq" id="WP_022923169.1">
    <property type="nucleotide sequence ID" value="NZ_BMLB01000003.1"/>
</dbReference>
<proteinExistence type="predicted"/>
<dbReference type="InterPro" id="IPR001173">
    <property type="entry name" value="Glyco_trans_2-like"/>
</dbReference>
<dbReference type="InterPro" id="IPR029044">
    <property type="entry name" value="Nucleotide-diphossugar_trans"/>
</dbReference>
<dbReference type="CDD" id="cd00761">
    <property type="entry name" value="Glyco_tranf_GTA_type"/>
    <property type="match status" value="1"/>
</dbReference>
<protein>
    <recommendedName>
        <fullName evidence="2">Glycosyltransferase 2-like domain-containing protein</fullName>
    </recommendedName>
</protein>
<evidence type="ECO:0000313" key="3">
    <source>
        <dbReference type="EMBL" id="GGK67391.1"/>
    </source>
</evidence>
<evidence type="ECO:0000256" key="1">
    <source>
        <dbReference type="SAM" id="MobiDB-lite"/>
    </source>
</evidence>
<name>A0ABQ2F887_9MICO</name>
<dbReference type="Pfam" id="PF00535">
    <property type="entry name" value="Glycos_transf_2"/>
    <property type="match status" value="1"/>
</dbReference>
<dbReference type="SUPFAM" id="SSF53448">
    <property type="entry name" value="Nucleotide-diphospho-sugar transferases"/>
    <property type="match status" value="1"/>
</dbReference>
<sequence>MSTYDRDLTIAYSSLAHRVPGIVAPTVDGVEILVCVQGLGEAGMPGLPVEVDRVVTVDGRGVARSRNAAIDAASCRYLLFCDDDVEVQIDDVLAAVAYLRRTGGAIALGRGMDPEGRLRKNYPSDRPVPLTLLNSAKAATYEMLVDVHQVRAAGVRFDERFGAGVDTYLGDEYLFIADLLRAGLRGDSLPFVYGVHPETSSGSRWGGEDLHVRAVVLNHVFGRLAPAARFVFALRRREEIGGVTSLARFVADSTTLAPDRARPGSVRQDGPVRRDSVA</sequence>
<gene>
    <name evidence="3" type="ORF">GCM10011509_14650</name>
</gene>
<evidence type="ECO:0000313" key="4">
    <source>
        <dbReference type="Proteomes" id="UP000662111"/>
    </source>
</evidence>
<evidence type="ECO:0000259" key="2">
    <source>
        <dbReference type="Pfam" id="PF00535"/>
    </source>
</evidence>
<accession>A0ABQ2F887</accession>
<organism evidence="3 4">
    <name type="scientific">Ornithinimicrobium pekingense</name>
    <dbReference type="NCBI Taxonomy" id="384677"/>
    <lineage>
        <taxon>Bacteria</taxon>
        <taxon>Bacillati</taxon>
        <taxon>Actinomycetota</taxon>
        <taxon>Actinomycetes</taxon>
        <taxon>Micrococcales</taxon>
        <taxon>Ornithinimicrobiaceae</taxon>
        <taxon>Ornithinimicrobium</taxon>
    </lineage>
</organism>
<dbReference type="Proteomes" id="UP000662111">
    <property type="component" value="Unassembled WGS sequence"/>
</dbReference>
<comment type="caution">
    <text evidence="3">The sequence shown here is derived from an EMBL/GenBank/DDBJ whole genome shotgun (WGS) entry which is preliminary data.</text>
</comment>
<dbReference type="Gene3D" id="3.90.550.10">
    <property type="entry name" value="Spore Coat Polysaccharide Biosynthesis Protein SpsA, Chain A"/>
    <property type="match status" value="1"/>
</dbReference>
<keyword evidence="4" id="KW-1185">Reference proteome</keyword>
<reference evidence="4" key="1">
    <citation type="journal article" date="2019" name="Int. J. Syst. Evol. Microbiol.">
        <title>The Global Catalogue of Microorganisms (GCM) 10K type strain sequencing project: providing services to taxonomists for standard genome sequencing and annotation.</title>
        <authorList>
            <consortium name="The Broad Institute Genomics Platform"/>
            <consortium name="The Broad Institute Genome Sequencing Center for Infectious Disease"/>
            <person name="Wu L."/>
            <person name="Ma J."/>
        </authorList>
    </citation>
    <scope>NUCLEOTIDE SEQUENCE [LARGE SCALE GENOMIC DNA]</scope>
    <source>
        <strain evidence="4">CGMCC 1.5362</strain>
    </source>
</reference>
<feature type="domain" description="Glycosyltransferase 2-like" evidence="2">
    <location>
        <begin position="58"/>
        <end position="127"/>
    </location>
</feature>